<evidence type="ECO:0000313" key="3">
    <source>
        <dbReference type="EnsemblMetazoa" id="GPPI039986-PA"/>
    </source>
</evidence>
<feature type="compositionally biased region" description="Low complexity" evidence="1">
    <location>
        <begin position="47"/>
        <end position="58"/>
    </location>
</feature>
<accession>A0A1B0BTG6</accession>
<dbReference type="EMBL" id="JXJN01020143">
    <property type="status" value="NOT_ANNOTATED_CDS"/>
    <property type="molecule type" value="Genomic_DNA"/>
</dbReference>
<evidence type="ECO:0000256" key="1">
    <source>
        <dbReference type="SAM" id="MobiDB-lite"/>
    </source>
</evidence>
<evidence type="ECO:0000256" key="2">
    <source>
        <dbReference type="SAM" id="Phobius"/>
    </source>
</evidence>
<keyword evidence="2" id="KW-0472">Membrane</keyword>
<dbReference type="Proteomes" id="UP000092460">
    <property type="component" value="Unassembled WGS sequence"/>
</dbReference>
<proteinExistence type="predicted"/>
<protein>
    <submittedName>
        <fullName evidence="3">Uncharacterized protein</fullName>
    </submittedName>
</protein>
<dbReference type="VEuPathDB" id="VectorBase:GPPI039986"/>
<dbReference type="AlphaFoldDB" id="A0A1B0BTG6"/>
<evidence type="ECO:0000313" key="4">
    <source>
        <dbReference type="Proteomes" id="UP000092460"/>
    </source>
</evidence>
<reference evidence="4" key="1">
    <citation type="submission" date="2015-01" db="EMBL/GenBank/DDBJ databases">
        <authorList>
            <person name="Aksoy S."/>
            <person name="Warren W."/>
            <person name="Wilson R.K."/>
        </authorList>
    </citation>
    <scope>NUCLEOTIDE SEQUENCE [LARGE SCALE GENOMIC DNA]</scope>
    <source>
        <strain evidence="4">IAEA</strain>
    </source>
</reference>
<dbReference type="EnsemblMetazoa" id="GPPI039986-RA">
    <property type="protein sequence ID" value="GPPI039986-PA"/>
    <property type="gene ID" value="GPPI039986"/>
</dbReference>
<keyword evidence="4" id="KW-1185">Reference proteome</keyword>
<feature type="transmembrane region" description="Helical" evidence="2">
    <location>
        <begin position="162"/>
        <end position="182"/>
    </location>
</feature>
<feature type="transmembrane region" description="Helical" evidence="2">
    <location>
        <begin position="134"/>
        <end position="156"/>
    </location>
</feature>
<sequence>AGDAVRTWGGNVLIVTLTPTTLTASGRTNKNEKDKKSLNYKSKAGKDNGNSSKNNNDNRGLWLHRSSRQGQFNKVASPSPTSLISANTFYVTATNMERTSDASKQAYICHNQADVWLPLDEDDPTTIRLQHSFFLPNVCFVFSLIFLVFFFPSLLFSTIGSGVGEILGTADARVILAAAVVVGRDTRYGQLRACLRQEIHTQDKGVDASSHHQ</sequence>
<keyword evidence="2" id="KW-1133">Transmembrane helix</keyword>
<keyword evidence="2" id="KW-0812">Transmembrane</keyword>
<organism evidence="3 4">
    <name type="scientific">Glossina palpalis gambiensis</name>
    <dbReference type="NCBI Taxonomy" id="67801"/>
    <lineage>
        <taxon>Eukaryota</taxon>
        <taxon>Metazoa</taxon>
        <taxon>Ecdysozoa</taxon>
        <taxon>Arthropoda</taxon>
        <taxon>Hexapoda</taxon>
        <taxon>Insecta</taxon>
        <taxon>Pterygota</taxon>
        <taxon>Neoptera</taxon>
        <taxon>Endopterygota</taxon>
        <taxon>Diptera</taxon>
        <taxon>Brachycera</taxon>
        <taxon>Muscomorpha</taxon>
        <taxon>Hippoboscoidea</taxon>
        <taxon>Glossinidae</taxon>
        <taxon>Glossina</taxon>
    </lineage>
</organism>
<name>A0A1B0BTG6_9MUSC</name>
<feature type="region of interest" description="Disordered" evidence="1">
    <location>
        <begin position="23"/>
        <end position="60"/>
    </location>
</feature>
<reference evidence="3" key="2">
    <citation type="submission" date="2020-05" db="UniProtKB">
        <authorList>
            <consortium name="EnsemblMetazoa"/>
        </authorList>
    </citation>
    <scope>IDENTIFICATION</scope>
    <source>
        <strain evidence="3">IAEA</strain>
    </source>
</reference>